<evidence type="ECO:0000256" key="1">
    <source>
        <dbReference type="SAM" id="MobiDB-lite"/>
    </source>
</evidence>
<organism evidence="2 3">
    <name type="scientific">Canna indica</name>
    <name type="common">Indian-shot</name>
    <dbReference type="NCBI Taxonomy" id="4628"/>
    <lineage>
        <taxon>Eukaryota</taxon>
        <taxon>Viridiplantae</taxon>
        <taxon>Streptophyta</taxon>
        <taxon>Embryophyta</taxon>
        <taxon>Tracheophyta</taxon>
        <taxon>Spermatophyta</taxon>
        <taxon>Magnoliopsida</taxon>
        <taxon>Liliopsida</taxon>
        <taxon>Zingiberales</taxon>
        <taxon>Cannaceae</taxon>
        <taxon>Canna</taxon>
    </lineage>
</organism>
<protein>
    <submittedName>
        <fullName evidence="2">Uncharacterized protein</fullName>
    </submittedName>
</protein>
<keyword evidence="3" id="KW-1185">Reference proteome</keyword>
<dbReference type="PANTHER" id="PTHR34212:SF1">
    <property type="entry name" value="OS06G0106900 PROTEIN"/>
    <property type="match status" value="1"/>
</dbReference>
<sequence>MEKPRCNQAGRFTKKGKKKQVRDDLDRMKQAEKKKRRLEKALANSAAIRSELEKKKQKKMEEQQRLDVEGAAIAEAVALHVLLGEDSDESCRTMLNDNRKYYPLYCSSNPPIVGYKSSMEYSMNGLEWATNAYGPARKWNDLGINQPLPPYLHVEDFDVPYNIQATDDAGTSSGLIAAQAFSSLRIVEDSCGSQFAGQGTTTMVVNRVLRNDNVGNEV</sequence>
<dbReference type="EMBL" id="CP136891">
    <property type="protein sequence ID" value="WOK98347.1"/>
    <property type="molecule type" value="Genomic_DNA"/>
</dbReference>
<evidence type="ECO:0000313" key="3">
    <source>
        <dbReference type="Proteomes" id="UP001327560"/>
    </source>
</evidence>
<proteinExistence type="predicted"/>
<dbReference type="PANTHER" id="PTHR34212">
    <property type="entry name" value="OS02G0104200 PROTEIN"/>
    <property type="match status" value="1"/>
</dbReference>
<gene>
    <name evidence="2" type="ORF">Cni_G07058</name>
</gene>
<feature type="region of interest" description="Disordered" evidence="1">
    <location>
        <begin position="1"/>
        <end position="62"/>
    </location>
</feature>
<dbReference type="AlphaFoldDB" id="A0AAQ3Q708"/>
<evidence type="ECO:0000313" key="2">
    <source>
        <dbReference type="EMBL" id="WOK98347.1"/>
    </source>
</evidence>
<dbReference type="Proteomes" id="UP001327560">
    <property type="component" value="Chromosome 2"/>
</dbReference>
<name>A0AAQ3Q708_9LILI</name>
<feature type="compositionally biased region" description="Basic and acidic residues" evidence="1">
    <location>
        <begin position="50"/>
        <end position="62"/>
    </location>
</feature>
<accession>A0AAQ3Q708</accession>
<reference evidence="2 3" key="1">
    <citation type="submission" date="2023-10" db="EMBL/GenBank/DDBJ databases">
        <title>Chromosome-scale genome assembly provides insights into flower coloration mechanisms of Canna indica.</title>
        <authorList>
            <person name="Li C."/>
        </authorList>
    </citation>
    <scope>NUCLEOTIDE SEQUENCE [LARGE SCALE GENOMIC DNA]</scope>
    <source>
        <tissue evidence="2">Flower</tissue>
    </source>
</reference>
<feature type="compositionally biased region" description="Basic and acidic residues" evidence="1">
    <location>
        <begin position="21"/>
        <end position="31"/>
    </location>
</feature>